<dbReference type="EMBL" id="JANCYU010000031">
    <property type="protein sequence ID" value="KAK4525580.1"/>
    <property type="molecule type" value="Genomic_DNA"/>
</dbReference>
<sequence length="582" mass="67056">MRIAAIIDSNILVSWNKTKLYVDALVVHPSNGKIVYVGESSVAQELVATLYSFMPAEEEKEYVVLRGKHYFIYPGLIDAHIHIEALGNRLYWPDLSRCTSALEARETLEQFWRNRKPSESLEYLLAYGWNDELWSSEDRIRWNADFIDESPILQGIAVFLYRRCLHVCLLNKRAMEMVHSDAYWRALQETSYVRRDSFGRLTGWHVEKASFMIQEYLPSPSIEERAHRVDQALKHVSTLGITSVETNDANDAWKVYHYLWSHSRDGDLCVRVYLTPMWEEIFDPVTYQPRQTNPEYLLGNRYLRWGRVKLFMDGSLGAKTASLLEPYKCEKEENCGILFMNKEECIRKVSIAMESGWQCETHAIGDRAVEMISQVYAICTSNNNNNNKSNNVNYRPVLTHAQLITPLSLQYMKQSKTIANIQPSFVSSDCKWIESRIGAERISFAYAWKTMDDFGILLSGGSDAPVEDASPWKGIYAAVERKDEDNIQVWQPKERLSLEKAFLLYTENAAFAEYSEHEKGSLEVGYYADMIVLEQNILSIPTLDIRNMSVIATIVGGKVVYARQQLIVEERRIDASKCNQVW</sequence>
<protein>
    <recommendedName>
        <fullName evidence="1">Amidohydrolase 3 domain-containing protein</fullName>
    </recommendedName>
</protein>
<dbReference type="GO" id="GO:0016810">
    <property type="term" value="F:hydrolase activity, acting on carbon-nitrogen (but not peptide) bonds"/>
    <property type="evidence" value="ECO:0007669"/>
    <property type="project" value="InterPro"/>
</dbReference>
<organism evidence="2 3">
    <name type="scientific">Galdieria yellowstonensis</name>
    <dbReference type="NCBI Taxonomy" id="3028027"/>
    <lineage>
        <taxon>Eukaryota</taxon>
        <taxon>Rhodophyta</taxon>
        <taxon>Bangiophyceae</taxon>
        <taxon>Galdieriales</taxon>
        <taxon>Galdieriaceae</taxon>
        <taxon>Galdieria</taxon>
    </lineage>
</organism>
<dbReference type="AlphaFoldDB" id="A0AAV9IDR2"/>
<accession>A0AAV9IDR2</accession>
<proteinExistence type="predicted"/>
<gene>
    <name evidence="2" type="ORF">GAYE_SCF13G3488</name>
</gene>
<dbReference type="Gene3D" id="3.10.310.70">
    <property type="match status" value="1"/>
</dbReference>
<evidence type="ECO:0000259" key="1">
    <source>
        <dbReference type="Pfam" id="PF07969"/>
    </source>
</evidence>
<dbReference type="Gene3D" id="3.20.20.140">
    <property type="entry name" value="Metal-dependent hydrolases"/>
    <property type="match status" value="1"/>
</dbReference>
<dbReference type="PANTHER" id="PTHR22642:SF2">
    <property type="entry name" value="PROTEIN LONG AFTER FAR-RED 3"/>
    <property type="match status" value="1"/>
</dbReference>
<reference evidence="2 3" key="1">
    <citation type="submission" date="2022-07" db="EMBL/GenBank/DDBJ databases">
        <title>Genome-wide signatures of adaptation to extreme environments.</title>
        <authorList>
            <person name="Cho C.H."/>
            <person name="Yoon H.S."/>
        </authorList>
    </citation>
    <scope>NUCLEOTIDE SEQUENCE [LARGE SCALE GENOMIC DNA]</scope>
    <source>
        <strain evidence="2 3">108.79 E11</strain>
    </source>
</reference>
<dbReference type="InterPro" id="IPR032466">
    <property type="entry name" value="Metal_Hydrolase"/>
</dbReference>
<dbReference type="SUPFAM" id="SSF51338">
    <property type="entry name" value="Composite domain of metallo-dependent hydrolases"/>
    <property type="match status" value="1"/>
</dbReference>
<dbReference type="InterPro" id="IPR013108">
    <property type="entry name" value="Amidohydro_3"/>
</dbReference>
<comment type="caution">
    <text evidence="2">The sequence shown here is derived from an EMBL/GenBank/DDBJ whole genome shotgun (WGS) entry which is preliminary data.</text>
</comment>
<dbReference type="PANTHER" id="PTHR22642">
    <property type="entry name" value="IMIDAZOLONEPROPIONASE"/>
    <property type="match status" value="1"/>
</dbReference>
<dbReference type="Proteomes" id="UP001300502">
    <property type="component" value="Unassembled WGS sequence"/>
</dbReference>
<evidence type="ECO:0000313" key="2">
    <source>
        <dbReference type="EMBL" id="KAK4525580.1"/>
    </source>
</evidence>
<dbReference type="Gene3D" id="2.30.40.10">
    <property type="entry name" value="Urease, subunit C, domain 1"/>
    <property type="match status" value="1"/>
</dbReference>
<dbReference type="InterPro" id="IPR033932">
    <property type="entry name" value="YtcJ-like"/>
</dbReference>
<name>A0AAV9IDR2_9RHOD</name>
<dbReference type="Pfam" id="PF07969">
    <property type="entry name" value="Amidohydro_3"/>
    <property type="match status" value="1"/>
</dbReference>
<dbReference type="SUPFAM" id="SSF51556">
    <property type="entry name" value="Metallo-dependent hydrolases"/>
    <property type="match status" value="1"/>
</dbReference>
<feature type="domain" description="Amidohydrolase 3" evidence="1">
    <location>
        <begin position="72"/>
        <end position="561"/>
    </location>
</feature>
<dbReference type="InterPro" id="IPR011059">
    <property type="entry name" value="Metal-dep_hydrolase_composite"/>
</dbReference>
<keyword evidence="3" id="KW-1185">Reference proteome</keyword>
<evidence type="ECO:0000313" key="3">
    <source>
        <dbReference type="Proteomes" id="UP001300502"/>
    </source>
</evidence>
<dbReference type="CDD" id="cd01300">
    <property type="entry name" value="YtcJ_like"/>
    <property type="match status" value="1"/>
</dbReference>